<name>A0A2Y9AE20_9RHOB</name>
<dbReference type="Proteomes" id="UP000245839">
    <property type="component" value="Unassembled WGS sequence"/>
</dbReference>
<evidence type="ECO:0000313" key="3">
    <source>
        <dbReference type="Proteomes" id="UP000245839"/>
    </source>
</evidence>
<gene>
    <name evidence="1" type="ORF">BCF38_102347</name>
    <name evidence="2" type="ORF">SAMN05421539_102347</name>
</gene>
<dbReference type="EMBL" id="UETC01000002">
    <property type="protein sequence ID" value="SSA41508.1"/>
    <property type="molecule type" value="Genomic_DNA"/>
</dbReference>
<evidence type="ECO:0000313" key="4">
    <source>
        <dbReference type="Proteomes" id="UP000251571"/>
    </source>
</evidence>
<accession>A0A2Y9AE20</accession>
<reference evidence="1 3" key="2">
    <citation type="submission" date="2018-03" db="EMBL/GenBank/DDBJ databases">
        <title>Genomic Encyclopedia of Archaeal and Bacterial Type Strains, Phase II (KMG-II): from individual species to whole genera.</title>
        <authorList>
            <person name="Goeker M."/>
        </authorList>
    </citation>
    <scope>NUCLEOTIDE SEQUENCE [LARGE SCALE GENOMIC DNA]</scope>
    <source>
        <strain evidence="1 3">DSM 25227</strain>
    </source>
</reference>
<dbReference type="EMBL" id="QGDJ01000002">
    <property type="protein sequence ID" value="PWJ21098.1"/>
    <property type="molecule type" value="Genomic_DNA"/>
</dbReference>
<reference evidence="2 4" key="1">
    <citation type="submission" date="2016-10" db="EMBL/GenBank/DDBJ databases">
        <authorList>
            <person name="Cai Z."/>
        </authorList>
    </citation>
    <scope>NUCLEOTIDE SEQUENCE [LARGE SCALE GENOMIC DNA]</scope>
    <source>
        <strain evidence="2 4">DSM 25227</strain>
    </source>
</reference>
<organism evidence="2 4">
    <name type="scientific">Jannaschia seohaensis</name>
    <dbReference type="NCBI Taxonomy" id="475081"/>
    <lineage>
        <taxon>Bacteria</taxon>
        <taxon>Pseudomonadati</taxon>
        <taxon>Pseudomonadota</taxon>
        <taxon>Alphaproteobacteria</taxon>
        <taxon>Rhodobacterales</taxon>
        <taxon>Roseobacteraceae</taxon>
        <taxon>Jannaschia</taxon>
    </lineage>
</organism>
<proteinExistence type="predicted"/>
<protein>
    <submittedName>
        <fullName evidence="2">Uncharacterized protein</fullName>
    </submittedName>
</protein>
<evidence type="ECO:0000313" key="2">
    <source>
        <dbReference type="EMBL" id="SSA41508.1"/>
    </source>
</evidence>
<dbReference type="Proteomes" id="UP000251571">
    <property type="component" value="Unassembled WGS sequence"/>
</dbReference>
<dbReference type="AlphaFoldDB" id="A0A2Y9AE20"/>
<keyword evidence="3" id="KW-1185">Reference proteome</keyword>
<sequence length="58" mass="6371">MIRVTFWARRSSYVQTLEMKLAILLLCLFLALLGLMPVATEAGRDCEEDGGDICAPAP</sequence>
<evidence type="ECO:0000313" key="1">
    <source>
        <dbReference type="EMBL" id="PWJ21098.1"/>
    </source>
</evidence>